<evidence type="ECO:0008006" key="3">
    <source>
        <dbReference type="Google" id="ProtNLM"/>
    </source>
</evidence>
<reference evidence="1" key="1">
    <citation type="submission" date="2023-07" db="EMBL/GenBank/DDBJ databases">
        <title>Chromosome-level genome assembly of Artemia franciscana.</title>
        <authorList>
            <person name="Jo E."/>
        </authorList>
    </citation>
    <scope>NUCLEOTIDE SEQUENCE</scope>
    <source>
        <tissue evidence="1">Whole body</tissue>
    </source>
</reference>
<accession>A0AA88H7R7</accession>
<proteinExistence type="predicted"/>
<dbReference type="EMBL" id="JAVRJZ010000020">
    <property type="protein sequence ID" value="KAK2706433.1"/>
    <property type="molecule type" value="Genomic_DNA"/>
</dbReference>
<comment type="caution">
    <text evidence="1">The sequence shown here is derived from an EMBL/GenBank/DDBJ whole genome shotgun (WGS) entry which is preliminary data.</text>
</comment>
<sequence length="85" mass="9037">MQIDTIAVSKLPEYDILVMCGDFNAKVGISSSYAPETIGQRGLGVINDNGAQLIDMCAGRGQIVVVARGFPTENPRSILGLPLME</sequence>
<evidence type="ECO:0000313" key="1">
    <source>
        <dbReference type="EMBL" id="KAK2706433.1"/>
    </source>
</evidence>
<organism evidence="1 2">
    <name type="scientific">Artemia franciscana</name>
    <name type="common">Brine shrimp</name>
    <name type="synonym">Artemia sanfranciscana</name>
    <dbReference type="NCBI Taxonomy" id="6661"/>
    <lineage>
        <taxon>Eukaryota</taxon>
        <taxon>Metazoa</taxon>
        <taxon>Ecdysozoa</taxon>
        <taxon>Arthropoda</taxon>
        <taxon>Crustacea</taxon>
        <taxon>Branchiopoda</taxon>
        <taxon>Anostraca</taxon>
        <taxon>Artemiidae</taxon>
        <taxon>Artemia</taxon>
    </lineage>
</organism>
<keyword evidence="2" id="KW-1185">Reference proteome</keyword>
<dbReference type="AlphaFoldDB" id="A0AA88H7R7"/>
<name>A0AA88H7R7_ARTSF</name>
<gene>
    <name evidence="1" type="ORF">QYM36_016474</name>
</gene>
<dbReference type="Proteomes" id="UP001187531">
    <property type="component" value="Unassembled WGS sequence"/>
</dbReference>
<protein>
    <recommendedName>
        <fullName evidence="3">Endonuclease/exonuclease/phosphatase domain-containing protein</fullName>
    </recommendedName>
</protein>
<evidence type="ECO:0000313" key="2">
    <source>
        <dbReference type="Proteomes" id="UP001187531"/>
    </source>
</evidence>